<reference evidence="2" key="3">
    <citation type="submission" date="2021-05" db="UniProtKB">
        <authorList>
            <consortium name="EnsemblPlants"/>
        </authorList>
    </citation>
    <scope>IDENTIFICATION</scope>
    <source>
        <strain evidence="2">cv. B73</strain>
    </source>
</reference>
<dbReference type="Gramene" id="Zm00001eb080270_T001">
    <property type="protein sequence ID" value="Zm00001eb080270_P001"/>
    <property type="gene ID" value="Zm00001eb080270"/>
</dbReference>
<protein>
    <submittedName>
        <fullName evidence="2">Uncharacterized protein</fullName>
    </submittedName>
</protein>
<dbReference type="Proteomes" id="UP000007305">
    <property type="component" value="Chromosome 2"/>
</dbReference>
<reference evidence="3" key="1">
    <citation type="submission" date="2015-12" db="EMBL/GenBank/DDBJ databases">
        <title>Update maize B73 reference genome by single molecule sequencing technologies.</title>
        <authorList>
            <consortium name="Maize Genome Sequencing Project"/>
            <person name="Ware D."/>
        </authorList>
    </citation>
    <scope>NUCLEOTIDE SEQUENCE [LARGE SCALE GENOMIC DNA]</scope>
    <source>
        <strain evidence="3">cv. B73</strain>
    </source>
</reference>
<dbReference type="InParanoid" id="A0A804MEW9"/>
<evidence type="ECO:0000313" key="2">
    <source>
        <dbReference type="EnsemblPlants" id="Zm00001eb080270_P001"/>
    </source>
</evidence>
<reference evidence="2" key="2">
    <citation type="submission" date="2019-07" db="EMBL/GenBank/DDBJ databases">
        <authorList>
            <person name="Seetharam A."/>
            <person name="Woodhouse M."/>
            <person name="Cannon E."/>
        </authorList>
    </citation>
    <scope>NUCLEOTIDE SEQUENCE [LARGE SCALE GENOMIC DNA]</scope>
    <source>
        <strain evidence="2">cv. B73</strain>
    </source>
</reference>
<dbReference type="AlphaFoldDB" id="A0A804MEW9"/>
<accession>A0A804MEW9</accession>
<evidence type="ECO:0000256" key="1">
    <source>
        <dbReference type="SAM" id="MobiDB-lite"/>
    </source>
</evidence>
<feature type="region of interest" description="Disordered" evidence="1">
    <location>
        <begin position="1"/>
        <end position="31"/>
    </location>
</feature>
<sequence>MAEALERSCGDACGRPHPWGGPGDERRHERAPWRDAFELDRADVRCLKLRDPAERFAALQLGLGGCPFRWGTLASLPSFSPQSPS</sequence>
<dbReference type="EnsemblPlants" id="Zm00001eb080270_T001">
    <property type="protein sequence ID" value="Zm00001eb080270_P001"/>
    <property type="gene ID" value="Zm00001eb080270"/>
</dbReference>
<keyword evidence="3" id="KW-1185">Reference proteome</keyword>
<evidence type="ECO:0000313" key="3">
    <source>
        <dbReference type="Proteomes" id="UP000007305"/>
    </source>
</evidence>
<name>A0A804MEW9_MAIZE</name>
<proteinExistence type="predicted"/>
<organism evidence="2 3">
    <name type="scientific">Zea mays</name>
    <name type="common">Maize</name>
    <dbReference type="NCBI Taxonomy" id="4577"/>
    <lineage>
        <taxon>Eukaryota</taxon>
        <taxon>Viridiplantae</taxon>
        <taxon>Streptophyta</taxon>
        <taxon>Embryophyta</taxon>
        <taxon>Tracheophyta</taxon>
        <taxon>Spermatophyta</taxon>
        <taxon>Magnoliopsida</taxon>
        <taxon>Liliopsida</taxon>
        <taxon>Poales</taxon>
        <taxon>Poaceae</taxon>
        <taxon>PACMAD clade</taxon>
        <taxon>Panicoideae</taxon>
        <taxon>Andropogonodae</taxon>
        <taxon>Andropogoneae</taxon>
        <taxon>Tripsacinae</taxon>
        <taxon>Zea</taxon>
    </lineage>
</organism>